<dbReference type="GO" id="GO:1902554">
    <property type="term" value="C:serine/threonine protein kinase complex"/>
    <property type="evidence" value="ECO:0007669"/>
    <property type="project" value="TreeGrafter"/>
</dbReference>
<dbReference type="STRING" id="578462.A0A0L0SJE9"/>
<dbReference type="Gene3D" id="3.30.200.20">
    <property type="entry name" value="Phosphorylase Kinase, domain 1"/>
    <property type="match status" value="1"/>
</dbReference>
<dbReference type="Proteomes" id="UP000054350">
    <property type="component" value="Unassembled WGS sequence"/>
</dbReference>
<dbReference type="OMA" id="ISSHARM"/>
<keyword evidence="3 4" id="KW-0067">ATP-binding</keyword>
<dbReference type="InterPro" id="IPR047173">
    <property type="entry name" value="STRAD_A/B-like"/>
</dbReference>
<dbReference type="AlphaFoldDB" id="A0A0L0SJE9"/>
<evidence type="ECO:0000256" key="6">
    <source>
        <dbReference type="SAM" id="MobiDB-lite"/>
    </source>
</evidence>
<dbReference type="InterPro" id="IPR008271">
    <property type="entry name" value="Ser/Thr_kinase_AS"/>
</dbReference>
<dbReference type="GO" id="GO:0005524">
    <property type="term" value="F:ATP binding"/>
    <property type="evidence" value="ECO:0007669"/>
    <property type="project" value="UniProtKB-UniRule"/>
</dbReference>
<feature type="compositionally biased region" description="Pro residues" evidence="6">
    <location>
        <begin position="431"/>
        <end position="442"/>
    </location>
</feature>
<comment type="similarity">
    <text evidence="1">Belongs to the protein kinase superfamily. STE Ser/Thr protein kinase family. STE20 subfamily.</text>
</comment>
<dbReference type="SUPFAM" id="SSF56112">
    <property type="entry name" value="Protein kinase-like (PK-like)"/>
    <property type="match status" value="1"/>
</dbReference>
<dbReference type="PROSITE" id="PS00107">
    <property type="entry name" value="PROTEIN_KINASE_ATP"/>
    <property type="match status" value="1"/>
</dbReference>
<dbReference type="GO" id="GO:0004674">
    <property type="term" value="F:protein serine/threonine kinase activity"/>
    <property type="evidence" value="ECO:0007669"/>
    <property type="project" value="UniProtKB-KW"/>
</dbReference>
<evidence type="ECO:0000256" key="3">
    <source>
        <dbReference type="ARBA" id="ARBA00022840"/>
    </source>
</evidence>
<dbReference type="eggNOG" id="KOG0582">
    <property type="taxonomic scope" value="Eukaryota"/>
</dbReference>
<gene>
    <name evidence="8" type="ORF">AMAG_07827</name>
</gene>
<keyword evidence="8" id="KW-0808">Transferase</keyword>
<evidence type="ECO:0000313" key="8">
    <source>
        <dbReference type="EMBL" id="KNE62628.1"/>
    </source>
</evidence>
<evidence type="ECO:0000256" key="1">
    <source>
        <dbReference type="ARBA" id="ARBA00008874"/>
    </source>
</evidence>
<dbReference type="PANTHER" id="PTHR48014">
    <property type="entry name" value="SERINE/THREONINE-PROTEIN KINASE FRAY2"/>
    <property type="match status" value="1"/>
</dbReference>
<organism evidence="8 9">
    <name type="scientific">Allomyces macrogynus (strain ATCC 38327)</name>
    <name type="common">Allomyces javanicus var. macrogynus</name>
    <dbReference type="NCBI Taxonomy" id="578462"/>
    <lineage>
        <taxon>Eukaryota</taxon>
        <taxon>Fungi</taxon>
        <taxon>Fungi incertae sedis</taxon>
        <taxon>Blastocladiomycota</taxon>
        <taxon>Blastocladiomycetes</taxon>
        <taxon>Blastocladiales</taxon>
        <taxon>Blastocladiaceae</taxon>
        <taxon>Allomyces</taxon>
    </lineage>
</organism>
<feature type="region of interest" description="Disordered" evidence="6">
    <location>
        <begin position="389"/>
        <end position="462"/>
    </location>
</feature>
<dbReference type="Gene3D" id="1.10.510.10">
    <property type="entry name" value="Transferase(Phosphotransferase) domain 1"/>
    <property type="match status" value="1"/>
</dbReference>
<reference evidence="9" key="2">
    <citation type="submission" date="2009-11" db="EMBL/GenBank/DDBJ databases">
        <title>The Genome Sequence of Allomyces macrogynus strain ATCC 38327.</title>
        <authorList>
            <consortium name="The Broad Institute Genome Sequencing Platform"/>
            <person name="Russ C."/>
            <person name="Cuomo C."/>
            <person name="Shea T."/>
            <person name="Young S.K."/>
            <person name="Zeng Q."/>
            <person name="Koehrsen M."/>
            <person name="Haas B."/>
            <person name="Borodovsky M."/>
            <person name="Guigo R."/>
            <person name="Alvarado L."/>
            <person name="Berlin A."/>
            <person name="Borenstein D."/>
            <person name="Chen Z."/>
            <person name="Engels R."/>
            <person name="Freedman E."/>
            <person name="Gellesch M."/>
            <person name="Goldberg J."/>
            <person name="Griggs A."/>
            <person name="Gujja S."/>
            <person name="Heiman D."/>
            <person name="Hepburn T."/>
            <person name="Howarth C."/>
            <person name="Jen D."/>
            <person name="Larson L."/>
            <person name="Lewis B."/>
            <person name="Mehta T."/>
            <person name="Park D."/>
            <person name="Pearson M."/>
            <person name="Roberts A."/>
            <person name="Saif S."/>
            <person name="Shenoy N."/>
            <person name="Sisk P."/>
            <person name="Stolte C."/>
            <person name="Sykes S."/>
            <person name="Walk T."/>
            <person name="White J."/>
            <person name="Yandava C."/>
            <person name="Burger G."/>
            <person name="Gray M.W."/>
            <person name="Holland P.W.H."/>
            <person name="King N."/>
            <person name="Lang F.B.F."/>
            <person name="Roger A.J."/>
            <person name="Ruiz-Trillo I."/>
            <person name="Lander E."/>
            <person name="Nusbaum C."/>
        </authorList>
    </citation>
    <scope>NUCLEOTIDE SEQUENCE [LARGE SCALE GENOMIC DNA]</scope>
    <source>
        <strain evidence="9">ATCC 38327</strain>
    </source>
</reference>
<dbReference type="GO" id="GO:0006611">
    <property type="term" value="P:protein export from nucleus"/>
    <property type="evidence" value="ECO:0007669"/>
    <property type="project" value="TreeGrafter"/>
</dbReference>
<dbReference type="VEuPathDB" id="FungiDB:AMAG_07827"/>
<evidence type="ECO:0000256" key="5">
    <source>
        <dbReference type="RuleBase" id="RU000304"/>
    </source>
</evidence>
<dbReference type="InterPro" id="IPR011009">
    <property type="entry name" value="Kinase-like_dom_sf"/>
</dbReference>
<dbReference type="InterPro" id="IPR017441">
    <property type="entry name" value="Protein_kinase_ATP_BS"/>
</dbReference>
<evidence type="ECO:0000256" key="4">
    <source>
        <dbReference type="PROSITE-ProRule" id="PRU10141"/>
    </source>
</evidence>
<keyword evidence="9" id="KW-1185">Reference proteome</keyword>
<evidence type="ECO:0000259" key="7">
    <source>
        <dbReference type="PROSITE" id="PS50011"/>
    </source>
</evidence>
<protein>
    <submittedName>
        <fullName evidence="8">STE/STE20/FRAY protein kinase</fullName>
    </submittedName>
</protein>
<dbReference type="Pfam" id="PF00069">
    <property type="entry name" value="Pkinase"/>
    <property type="match status" value="1"/>
</dbReference>
<reference evidence="8 9" key="1">
    <citation type="submission" date="2009-11" db="EMBL/GenBank/DDBJ databases">
        <title>Annotation of Allomyces macrogynus ATCC 38327.</title>
        <authorList>
            <consortium name="The Broad Institute Genome Sequencing Platform"/>
            <person name="Russ C."/>
            <person name="Cuomo C."/>
            <person name="Burger G."/>
            <person name="Gray M.W."/>
            <person name="Holland P.W.H."/>
            <person name="King N."/>
            <person name="Lang F.B.F."/>
            <person name="Roger A.J."/>
            <person name="Ruiz-Trillo I."/>
            <person name="Young S.K."/>
            <person name="Zeng Q."/>
            <person name="Gargeya S."/>
            <person name="Fitzgerald M."/>
            <person name="Haas B."/>
            <person name="Abouelleil A."/>
            <person name="Alvarado L."/>
            <person name="Arachchi H.M."/>
            <person name="Berlin A."/>
            <person name="Chapman S.B."/>
            <person name="Gearin G."/>
            <person name="Goldberg J."/>
            <person name="Griggs A."/>
            <person name="Gujja S."/>
            <person name="Hansen M."/>
            <person name="Heiman D."/>
            <person name="Howarth C."/>
            <person name="Larimer J."/>
            <person name="Lui A."/>
            <person name="MacDonald P.J.P."/>
            <person name="McCowen C."/>
            <person name="Montmayeur A."/>
            <person name="Murphy C."/>
            <person name="Neiman D."/>
            <person name="Pearson M."/>
            <person name="Priest M."/>
            <person name="Roberts A."/>
            <person name="Saif S."/>
            <person name="Shea T."/>
            <person name="Sisk P."/>
            <person name="Stolte C."/>
            <person name="Sykes S."/>
            <person name="Wortman J."/>
            <person name="Nusbaum C."/>
            <person name="Birren B."/>
        </authorList>
    </citation>
    <scope>NUCLEOTIDE SEQUENCE [LARGE SCALE GENOMIC DNA]</scope>
    <source>
        <strain evidence="8 9">ATCC 38327</strain>
    </source>
</reference>
<dbReference type="GO" id="GO:0043539">
    <property type="term" value="F:protein serine/threonine kinase activator activity"/>
    <property type="evidence" value="ECO:0007669"/>
    <property type="project" value="InterPro"/>
</dbReference>
<dbReference type="PANTHER" id="PTHR48014:SF21">
    <property type="entry name" value="SERINE_THREONINE-PROTEIN KINASE FRAY2"/>
    <property type="match status" value="1"/>
</dbReference>
<dbReference type="EMBL" id="GG745340">
    <property type="protein sequence ID" value="KNE62628.1"/>
    <property type="molecule type" value="Genomic_DNA"/>
</dbReference>
<keyword evidence="5" id="KW-0723">Serine/threonine-protein kinase</keyword>
<proteinExistence type="inferred from homology"/>
<sequence length="462" mass="50114">MQALPGRRRTASFHGMYAAHAAAAARVAAGDGQQPALHEQEVYSNDMDDYEVHETIGYGASAHVVLAKYKPTGRDLAIKIVDLDRFERCQIDELRKEIQVMSLCRHPHLLPVYRSFAVGKHLHLVMPLRTAGAVSSLLRHHFPRGMPEVAIATILAQVLQGVAYLHQNGLIHRDIKSGNILLDRETGIVQLGDFGVSSSLCEGVHRQSRRSFVGSLLWMAPEVMEQSGADARHLPSSNTPGYNSKADIYSLGITVLEMAQGRAPYAEFPPLKVCLLVLNNAPPTLDRARAHHKYSRSLKDLIDQCLMRQPSLRPSAAKLQQLPFLKRARKPITLVKALDLAGLPPLTATPLTNGDDDLPTLDAWDFDASYVPQAPLETIAASPFDQTHAPQTPWSAMGAAATSYESHWTDGSSPPASAPGTPPANAVNGMPPVPPIPPPPAPASVNGRDRTNSVMEMFSSPA</sequence>
<evidence type="ECO:0000256" key="2">
    <source>
        <dbReference type="ARBA" id="ARBA00022741"/>
    </source>
</evidence>
<name>A0A0L0SJE9_ALLM3</name>
<dbReference type="PROSITE" id="PS50011">
    <property type="entry name" value="PROTEIN_KINASE_DOM"/>
    <property type="match status" value="1"/>
</dbReference>
<evidence type="ECO:0000313" key="9">
    <source>
        <dbReference type="Proteomes" id="UP000054350"/>
    </source>
</evidence>
<dbReference type="InterPro" id="IPR000719">
    <property type="entry name" value="Prot_kinase_dom"/>
</dbReference>
<feature type="binding site" evidence="4">
    <location>
        <position position="79"/>
    </location>
    <ligand>
        <name>ATP</name>
        <dbReference type="ChEBI" id="CHEBI:30616"/>
    </ligand>
</feature>
<dbReference type="PROSITE" id="PS00108">
    <property type="entry name" value="PROTEIN_KINASE_ST"/>
    <property type="match status" value="1"/>
</dbReference>
<feature type="domain" description="Protein kinase" evidence="7">
    <location>
        <begin position="50"/>
        <end position="325"/>
    </location>
</feature>
<keyword evidence="2 4" id="KW-0547">Nucleotide-binding</keyword>
<accession>A0A0L0SJE9</accession>
<dbReference type="SMART" id="SM00220">
    <property type="entry name" value="S_TKc"/>
    <property type="match status" value="1"/>
</dbReference>
<keyword evidence="8" id="KW-0418">Kinase</keyword>
<dbReference type="OrthoDB" id="248923at2759"/>